<evidence type="ECO:0000313" key="8">
    <source>
        <dbReference type="EMBL" id="BBO73742.1"/>
    </source>
</evidence>
<evidence type="ECO:0000259" key="6">
    <source>
        <dbReference type="PROSITE" id="PS51332"/>
    </source>
</evidence>
<dbReference type="GO" id="GO:0003824">
    <property type="term" value="F:catalytic activity"/>
    <property type="evidence" value="ECO:0007669"/>
    <property type="project" value="InterPro"/>
</dbReference>
<keyword evidence="9" id="KW-1185">Reference proteome</keyword>
<dbReference type="PROSITE" id="PS51332">
    <property type="entry name" value="B12_BINDING"/>
    <property type="match status" value="1"/>
</dbReference>
<dbReference type="PROSITE" id="PS51918">
    <property type="entry name" value="RADICAL_SAM"/>
    <property type="match status" value="1"/>
</dbReference>
<evidence type="ECO:0000313" key="9">
    <source>
        <dbReference type="Proteomes" id="UP000427769"/>
    </source>
</evidence>
<dbReference type="SUPFAM" id="SSF102114">
    <property type="entry name" value="Radical SAM enzymes"/>
    <property type="match status" value="1"/>
</dbReference>
<dbReference type="Gene3D" id="3.40.50.280">
    <property type="entry name" value="Cobalamin-binding domain"/>
    <property type="match status" value="1"/>
</dbReference>
<evidence type="ECO:0000259" key="7">
    <source>
        <dbReference type="PROSITE" id="PS51918"/>
    </source>
</evidence>
<proteinExistence type="predicted"/>
<sequence length="544" mass="62877">MVQKHPIQYQKLENGRLFASGNDINPISESEEELLFGEIRKFDTDIVGVGTRSLFDDYATVLAMKIGQRFPSILKIAGGFGPTLSAEKYLSEFDLVVRGDGEEACLDIADAVRDDGSFESIRNVSFKTGEGVKHNPLRPPEENLSRYPHPEYGSENIAVIDNDKALQIEPWNLSYPIIVGRGCLQKCSYCSGGNWKTLYSDEGLKMSSRRVRELDDVMNELARAKANGFVRISFRDEFFFFTPSFFREFMTRYRDEIGLKFFAHVHPIVLKNYPDIFHLMLEAGLDETSIGIQSGSESFAKDIYHRKIPNHKIVDHARAIHSYDLGVQYHVIGGNPLENEETFEETLALFKELPFDLAKNRLDWFYFTPFPESPIVKRYGMEFLLEREPELWLRRGYLLYLRTQLDDDDFQHIMENSTNTELRDLIRDLTIDDIMQCRRTFIQANEEQREAYEAVAERMQGQEVYVFGYSQGYKDSASLLDGCVISHVFDNNRRLHGIETDTGVSIHDPEELKHLPPKPLFIFSTYKKEIYQQIRGMRRDIPIP</sequence>
<dbReference type="InterPro" id="IPR051198">
    <property type="entry name" value="BchE-like"/>
</dbReference>
<dbReference type="EMBL" id="AP021875">
    <property type="protein sequence ID" value="BBO73742.1"/>
    <property type="molecule type" value="Genomic_DNA"/>
</dbReference>
<keyword evidence="2" id="KW-0949">S-adenosyl-L-methionine</keyword>
<dbReference type="AlphaFoldDB" id="A0A5K7YVF4"/>
<dbReference type="Pfam" id="PF04055">
    <property type="entry name" value="Radical_SAM"/>
    <property type="match status" value="1"/>
</dbReference>
<evidence type="ECO:0000256" key="1">
    <source>
        <dbReference type="ARBA" id="ARBA00001966"/>
    </source>
</evidence>
<dbReference type="GO" id="GO:0031419">
    <property type="term" value="F:cobalamin binding"/>
    <property type="evidence" value="ECO:0007669"/>
    <property type="project" value="InterPro"/>
</dbReference>
<name>A0A5K7YVF4_9BACT</name>
<keyword evidence="3" id="KW-0479">Metal-binding</keyword>
<dbReference type="InterPro" id="IPR058240">
    <property type="entry name" value="rSAM_sf"/>
</dbReference>
<evidence type="ECO:0000256" key="4">
    <source>
        <dbReference type="ARBA" id="ARBA00023004"/>
    </source>
</evidence>
<accession>A0A5K7YVF4</accession>
<reference evidence="8 9" key="1">
    <citation type="submission" date="2019-11" db="EMBL/GenBank/DDBJ databases">
        <title>Comparative genomics of hydrocarbon-degrading Desulfosarcina strains.</title>
        <authorList>
            <person name="Watanabe M."/>
            <person name="Kojima H."/>
            <person name="Fukui M."/>
        </authorList>
    </citation>
    <scope>NUCLEOTIDE SEQUENCE [LARGE SCALE GENOMIC DNA]</scope>
    <source>
        <strain evidence="8 9">PP31</strain>
    </source>
</reference>
<dbReference type="GO" id="GO:0051536">
    <property type="term" value="F:iron-sulfur cluster binding"/>
    <property type="evidence" value="ECO:0007669"/>
    <property type="project" value="UniProtKB-KW"/>
</dbReference>
<dbReference type="PANTHER" id="PTHR43409">
    <property type="entry name" value="ANAEROBIC MAGNESIUM-PROTOPORPHYRIN IX MONOMETHYL ESTER CYCLASE-RELATED"/>
    <property type="match status" value="1"/>
</dbReference>
<dbReference type="InterPro" id="IPR007197">
    <property type="entry name" value="rSAM"/>
</dbReference>
<dbReference type="Gene3D" id="3.80.30.20">
    <property type="entry name" value="tm_1862 like domain"/>
    <property type="match status" value="1"/>
</dbReference>
<dbReference type="KEGG" id="dwd:DSCW_11590"/>
<keyword evidence="4" id="KW-0408">Iron</keyword>
<dbReference type="InterPro" id="IPR023404">
    <property type="entry name" value="rSAM_horseshoe"/>
</dbReference>
<dbReference type="Proteomes" id="UP000427769">
    <property type="component" value="Chromosome"/>
</dbReference>
<dbReference type="InterPro" id="IPR006638">
    <property type="entry name" value="Elp3/MiaA/NifB-like_rSAM"/>
</dbReference>
<organism evidence="8 9">
    <name type="scientific">Desulfosarcina widdelii</name>
    <dbReference type="NCBI Taxonomy" id="947919"/>
    <lineage>
        <taxon>Bacteria</taxon>
        <taxon>Pseudomonadati</taxon>
        <taxon>Thermodesulfobacteriota</taxon>
        <taxon>Desulfobacteria</taxon>
        <taxon>Desulfobacterales</taxon>
        <taxon>Desulfosarcinaceae</taxon>
        <taxon>Desulfosarcina</taxon>
    </lineage>
</organism>
<gene>
    <name evidence="8" type="ORF">DSCW_11590</name>
</gene>
<dbReference type="SFLD" id="SFLDG01082">
    <property type="entry name" value="B12-binding_domain_containing"/>
    <property type="match status" value="1"/>
</dbReference>
<dbReference type="SMART" id="SM00729">
    <property type="entry name" value="Elp3"/>
    <property type="match status" value="1"/>
</dbReference>
<keyword evidence="5" id="KW-0411">Iron-sulfur</keyword>
<evidence type="ECO:0000256" key="3">
    <source>
        <dbReference type="ARBA" id="ARBA00022723"/>
    </source>
</evidence>
<dbReference type="SFLD" id="SFLDS00029">
    <property type="entry name" value="Radical_SAM"/>
    <property type="match status" value="1"/>
</dbReference>
<evidence type="ECO:0000256" key="5">
    <source>
        <dbReference type="ARBA" id="ARBA00023014"/>
    </source>
</evidence>
<feature type="domain" description="Radical SAM core" evidence="7">
    <location>
        <begin position="169"/>
        <end position="408"/>
    </location>
</feature>
<dbReference type="InterPro" id="IPR006158">
    <property type="entry name" value="Cobalamin-bd"/>
</dbReference>
<feature type="domain" description="B12-binding" evidence="6">
    <location>
        <begin position="1"/>
        <end position="119"/>
    </location>
</feature>
<evidence type="ECO:0000256" key="2">
    <source>
        <dbReference type="ARBA" id="ARBA00022691"/>
    </source>
</evidence>
<dbReference type="CDD" id="cd01335">
    <property type="entry name" value="Radical_SAM"/>
    <property type="match status" value="1"/>
</dbReference>
<protein>
    <submittedName>
        <fullName evidence="8">Uncharacterized protein</fullName>
    </submittedName>
</protein>
<dbReference type="GO" id="GO:0046872">
    <property type="term" value="F:metal ion binding"/>
    <property type="evidence" value="ECO:0007669"/>
    <property type="project" value="UniProtKB-KW"/>
</dbReference>
<comment type="cofactor">
    <cofactor evidence="1">
        <name>[4Fe-4S] cluster</name>
        <dbReference type="ChEBI" id="CHEBI:49883"/>
    </cofactor>
</comment>